<keyword evidence="3" id="KW-0597">Phosphoprotein</keyword>
<dbReference type="CDD" id="cd00833">
    <property type="entry name" value="PKS"/>
    <property type="match status" value="1"/>
</dbReference>
<feature type="active site" description="Proton acceptor; for dehydratase activity" evidence="9">
    <location>
        <position position="959"/>
    </location>
</feature>
<dbReference type="InterPro" id="IPR036291">
    <property type="entry name" value="NAD(P)-bd_dom_sf"/>
</dbReference>
<comment type="similarity">
    <text evidence="1">Belongs to the carnitine/choline acetyltransferase family.</text>
</comment>
<dbReference type="Gene3D" id="3.40.50.720">
    <property type="entry name" value="NAD(P)-binding Rossmann-like Domain"/>
    <property type="match status" value="2"/>
</dbReference>
<dbReference type="Pfam" id="PF16197">
    <property type="entry name" value="KAsynt_C_assoc"/>
    <property type="match status" value="1"/>
</dbReference>
<dbReference type="InterPro" id="IPR023213">
    <property type="entry name" value="CAT-like_dom_sf"/>
</dbReference>
<dbReference type="Pfam" id="PF00755">
    <property type="entry name" value="Carn_acyltransf"/>
    <property type="match status" value="1"/>
</dbReference>
<dbReference type="Proteomes" id="UP000289323">
    <property type="component" value="Unassembled WGS sequence"/>
</dbReference>
<reference evidence="14 15" key="1">
    <citation type="submission" date="2018-04" db="EMBL/GenBank/DDBJ databases">
        <authorList>
            <person name="Huttner S."/>
            <person name="Dainat J."/>
        </authorList>
    </citation>
    <scope>NUCLEOTIDE SEQUENCE [LARGE SCALE GENOMIC DNA]</scope>
</reference>
<dbReference type="InterPro" id="IPR000542">
    <property type="entry name" value="Carn_acyl_trans"/>
</dbReference>
<evidence type="ECO:0000256" key="7">
    <source>
        <dbReference type="ARBA" id="ARBA00023315"/>
    </source>
</evidence>
<feature type="domain" description="Carrier" evidence="11">
    <location>
        <begin position="2314"/>
        <end position="2393"/>
    </location>
</feature>
<dbReference type="GO" id="GO:0004312">
    <property type="term" value="F:fatty acid synthase activity"/>
    <property type="evidence" value="ECO:0007669"/>
    <property type="project" value="TreeGrafter"/>
</dbReference>
<dbReference type="SUPFAM" id="SSF47336">
    <property type="entry name" value="ACP-like"/>
    <property type="match status" value="1"/>
</dbReference>
<dbReference type="SMART" id="SM00826">
    <property type="entry name" value="PKS_DH"/>
    <property type="match status" value="1"/>
</dbReference>
<dbReference type="SMART" id="SM00823">
    <property type="entry name" value="PKS_PP"/>
    <property type="match status" value="1"/>
</dbReference>
<dbReference type="SUPFAM" id="SSF53335">
    <property type="entry name" value="S-adenosyl-L-methionine-dependent methyltransferases"/>
    <property type="match status" value="1"/>
</dbReference>
<dbReference type="SUPFAM" id="SSF52777">
    <property type="entry name" value="CoA-dependent acyltransferases"/>
    <property type="match status" value="2"/>
</dbReference>
<dbReference type="InterPro" id="IPR042231">
    <property type="entry name" value="Cho/carn_acyl_trans_2"/>
</dbReference>
<dbReference type="PROSITE" id="PS50075">
    <property type="entry name" value="CARRIER"/>
    <property type="match status" value="1"/>
</dbReference>
<dbReference type="InterPro" id="IPR050091">
    <property type="entry name" value="PKS_NRPS_Biosynth_Enz"/>
</dbReference>
<dbReference type="GO" id="GO:0044550">
    <property type="term" value="P:secondary metabolite biosynthetic process"/>
    <property type="evidence" value="ECO:0007669"/>
    <property type="project" value="TreeGrafter"/>
</dbReference>
<dbReference type="InterPro" id="IPR014031">
    <property type="entry name" value="Ketoacyl_synth_C"/>
</dbReference>
<feature type="compositionally biased region" description="Basic and acidic residues" evidence="10">
    <location>
        <begin position="2404"/>
        <end position="2417"/>
    </location>
</feature>
<dbReference type="InterPro" id="IPR013968">
    <property type="entry name" value="PKS_KR"/>
</dbReference>
<dbReference type="Pfam" id="PF00550">
    <property type="entry name" value="PP-binding"/>
    <property type="match status" value="1"/>
</dbReference>
<dbReference type="InterPro" id="IPR049551">
    <property type="entry name" value="PKS_DH_C"/>
</dbReference>
<accession>A0A446BPW0</accession>
<feature type="domain" description="Ketosynthase family 3 (KS3)" evidence="12">
    <location>
        <begin position="8"/>
        <end position="433"/>
    </location>
</feature>
<dbReference type="SMART" id="SM00822">
    <property type="entry name" value="PKS_KR"/>
    <property type="match status" value="1"/>
</dbReference>
<dbReference type="PROSITE" id="PS52019">
    <property type="entry name" value="PKS_MFAS_DH"/>
    <property type="match status" value="1"/>
</dbReference>
<dbReference type="InterPro" id="IPR049900">
    <property type="entry name" value="PKS_mFAS_DH"/>
</dbReference>
<dbReference type="InterPro" id="IPR039551">
    <property type="entry name" value="Cho/carn_acyl_trans"/>
</dbReference>
<dbReference type="Pfam" id="PF02801">
    <property type="entry name" value="Ketoacyl-synt_C"/>
    <property type="match status" value="1"/>
</dbReference>
<dbReference type="Gene3D" id="3.40.47.10">
    <property type="match status" value="1"/>
</dbReference>
<dbReference type="InterPro" id="IPR009081">
    <property type="entry name" value="PP-bd_ACP"/>
</dbReference>
<evidence type="ECO:0000256" key="6">
    <source>
        <dbReference type="ARBA" id="ARBA00023268"/>
    </source>
</evidence>
<evidence type="ECO:0000256" key="2">
    <source>
        <dbReference type="ARBA" id="ARBA00022450"/>
    </source>
</evidence>
<dbReference type="GO" id="GO:0031177">
    <property type="term" value="F:phosphopantetheine binding"/>
    <property type="evidence" value="ECO:0007669"/>
    <property type="project" value="InterPro"/>
</dbReference>
<feature type="active site" description="Proton donor; for dehydratase activity" evidence="9">
    <location>
        <position position="1154"/>
    </location>
</feature>
<dbReference type="GO" id="GO:0006633">
    <property type="term" value="P:fatty acid biosynthetic process"/>
    <property type="evidence" value="ECO:0007669"/>
    <property type="project" value="TreeGrafter"/>
</dbReference>
<feature type="region of interest" description="N-terminal hotdog fold" evidence="9">
    <location>
        <begin position="927"/>
        <end position="1059"/>
    </location>
</feature>
<gene>
    <name evidence="14" type="ORF">TT172_LOCUS6889</name>
</gene>
<dbReference type="InterPro" id="IPR006162">
    <property type="entry name" value="Ppantetheine_attach_site"/>
</dbReference>
<dbReference type="InterPro" id="IPR014043">
    <property type="entry name" value="Acyl_transferase_dom"/>
</dbReference>
<dbReference type="SUPFAM" id="SSF55048">
    <property type="entry name" value="Probable ACP-binding domain of malonyl-CoA ACP transacylase"/>
    <property type="match status" value="1"/>
</dbReference>
<dbReference type="Pfam" id="PF08659">
    <property type="entry name" value="KR"/>
    <property type="match status" value="1"/>
</dbReference>
<dbReference type="SUPFAM" id="SSF52151">
    <property type="entry name" value="FabD/lysophospholipase-like"/>
    <property type="match status" value="1"/>
</dbReference>
<keyword evidence="2" id="KW-0596">Phosphopantetheine</keyword>
<feature type="region of interest" description="C-terminal hotdog fold" evidence="9">
    <location>
        <begin position="1083"/>
        <end position="1244"/>
    </location>
</feature>
<evidence type="ECO:0000256" key="10">
    <source>
        <dbReference type="SAM" id="MobiDB-lite"/>
    </source>
</evidence>
<dbReference type="InterPro" id="IPR020807">
    <property type="entry name" value="PKS_DH"/>
</dbReference>
<proteinExistence type="inferred from homology"/>
<evidence type="ECO:0000256" key="5">
    <source>
        <dbReference type="ARBA" id="ARBA00023002"/>
    </source>
</evidence>
<evidence type="ECO:0000256" key="8">
    <source>
        <dbReference type="PIRSR" id="PIRSR600542-1"/>
    </source>
</evidence>
<protein>
    <submittedName>
        <fullName evidence="14">Bfee2f8d-55ad-4396-8900-a5348911b3e7</fullName>
    </submittedName>
</protein>
<dbReference type="InterPro" id="IPR049552">
    <property type="entry name" value="PKS_DH_N"/>
</dbReference>
<dbReference type="PANTHER" id="PTHR43775:SF22">
    <property type="entry name" value="SYNTHASE, PUTATIVE (JCVI)-RELATED"/>
    <property type="match status" value="1"/>
</dbReference>
<dbReference type="InterPro" id="IPR016035">
    <property type="entry name" value="Acyl_Trfase/lysoPLipase"/>
</dbReference>
<dbReference type="Pfam" id="PF00698">
    <property type="entry name" value="Acyl_transf_1"/>
    <property type="match status" value="1"/>
</dbReference>
<dbReference type="PROSITE" id="PS00440">
    <property type="entry name" value="ACYLTRANSF_C_2"/>
    <property type="match status" value="1"/>
</dbReference>
<dbReference type="Pfam" id="PF00109">
    <property type="entry name" value="ketoacyl-synt"/>
    <property type="match status" value="1"/>
</dbReference>
<dbReference type="Gene3D" id="1.10.1200.10">
    <property type="entry name" value="ACP-like"/>
    <property type="match status" value="1"/>
</dbReference>
<evidence type="ECO:0000313" key="14">
    <source>
        <dbReference type="EMBL" id="SPQ24470.1"/>
    </source>
</evidence>
<dbReference type="Gene3D" id="3.40.366.10">
    <property type="entry name" value="Malonyl-Coenzyme A Acyl Carrier Protein, domain 2"/>
    <property type="match status" value="1"/>
</dbReference>
<organism evidence="14 15">
    <name type="scientific">Thermothielavioides terrestris</name>
    <dbReference type="NCBI Taxonomy" id="2587410"/>
    <lineage>
        <taxon>Eukaryota</taxon>
        <taxon>Fungi</taxon>
        <taxon>Dikarya</taxon>
        <taxon>Ascomycota</taxon>
        <taxon>Pezizomycotina</taxon>
        <taxon>Sordariomycetes</taxon>
        <taxon>Sordariomycetidae</taxon>
        <taxon>Sordariales</taxon>
        <taxon>Chaetomiaceae</taxon>
        <taxon>Thermothielavioides</taxon>
    </lineage>
</organism>
<feature type="domain" description="PKS/mFAS DH" evidence="13">
    <location>
        <begin position="927"/>
        <end position="1244"/>
    </location>
</feature>
<dbReference type="PANTHER" id="PTHR43775">
    <property type="entry name" value="FATTY ACID SYNTHASE"/>
    <property type="match status" value="1"/>
</dbReference>
<dbReference type="InterPro" id="IPR014030">
    <property type="entry name" value="Ketoacyl_synth_N"/>
</dbReference>
<evidence type="ECO:0000256" key="1">
    <source>
        <dbReference type="ARBA" id="ARBA00005232"/>
    </source>
</evidence>
<dbReference type="InterPro" id="IPR042104">
    <property type="entry name" value="PKS_dehydratase_sf"/>
</dbReference>
<dbReference type="SUPFAM" id="SSF53901">
    <property type="entry name" value="Thiolase-like"/>
    <property type="match status" value="1"/>
</dbReference>
<dbReference type="Gene3D" id="3.10.129.110">
    <property type="entry name" value="Polyketide synthase dehydratase"/>
    <property type="match status" value="1"/>
</dbReference>
<evidence type="ECO:0000259" key="13">
    <source>
        <dbReference type="PROSITE" id="PS52019"/>
    </source>
</evidence>
<name>A0A446BPW0_9PEZI</name>
<dbReference type="InterPro" id="IPR029063">
    <property type="entry name" value="SAM-dependent_MTases_sf"/>
</dbReference>
<dbReference type="PROSITE" id="PS00012">
    <property type="entry name" value="PHOSPHOPANTETHEINE"/>
    <property type="match status" value="1"/>
</dbReference>
<dbReference type="SUPFAM" id="SSF51735">
    <property type="entry name" value="NAD(P)-binding Rossmann-fold domains"/>
    <property type="match status" value="2"/>
</dbReference>
<dbReference type="InterPro" id="IPR020841">
    <property type="entry name" value="PKS_Beta-ketoAc_synthase_dom"/>
</dbReference>
<dbReference type="Gene3D" id="3.30.559.70">
    <property type="entry name" value="Choline/Carnitine o-acyltransferase, domain 2"/>
    <property type="match status" value="1"/>
</dbReference>
<dbReference type="InterPro" id="IPR036736">
    <property type="entry name" value="ACP-like_sf"/>
</dbReference>
<dbReference type="PROSITE" id="PS52004">
    <property type="entry name" value="KS3_2"/>
    <property type="match status" value="1"/>
</dbReference>
<feature type="region of interest" description="Disordered" evidence="10">
    <location>
        <begin position="2400"/>
        <end position="2459"/>
    </location>
</feature>
<dbReference type="InterPro" id="IPR057326">
    <property type="entry name" value="KR_dom"/>
</dbReference>
<dbReference type="SMART" id="SM00829">
    <property type="entry name" value="PKS_ER"/>
    <property type="match status" value="1"/>
</dbReference>
<dbReference type="Pfam" id="PF14765">
    <property type="entry name" value="PS-DH"/>
    <property type="match status" value="1"/>
</dbReference>
<evidence type="ECO:0000313" key="15">
    <source>
        <dbReference type="Proteomes" id="UP000289323"/>
    </source>
</evidence>
<dbReference type="InterPro" id="IPR016039">
    <property type="entry name" value="Thiolase-like"/>
</dbReference>
<evidence type="ECO:0000259" key="12">
    <source>
        <dbReference type="PROSITE" id="PS52004"/>
    </source>
</evidence>
<feature type="compositionally biased region" description="Low complexity" evidence="10">
    <location>
        <begin position="2427"/>
        <end position="2452"/>
    </location>
</feature>
<dbReference type="SMART" id="SM00825">
    <property type="entry name" value="PKS_KS"/>
    <property type="match status" value="1"/>
</dbReference>
<dbReference type="InterPro" id="IPR020806">
    <property type="entry name" value="PKS_PP-bd"/>
</dbReference>
<dbReference type="Gene3D" id="3.90.180.10">
    <property type="entry name" value="Medium-chain alcohol dehydrogenases, catalytic domain"/>
    <property type="match status" value="1"/>
</dbReference>
<dbReference type="Gene3D" id="3.40.50.150">
    <property type="entry name" value="Vaccinia Virus protein VP39"/>
    <property type="match status" value="1"/>
</dbReference>
<dbReference type="InterPro" id="IPR020843">
    <property type="entry name" value="ER"/>
</dbReference>
<dbReference type="SMART" id="SM00827">
    <property type="entry name" value="PKS_AT"/>
    <property type="match status" value="1"/>
</dbReference>
<dbReference type="Gene3D" id="3.30.559.10">
    <property type="entry name" value="Chloramphenicol acetyltransferase-like domain"/>
    <property type="match status" value="1"/>
</dbReference>
<evidence type="ECO:0000259" key="11">
    <source>
        <dbReference type="PROSITE" id="PS50075"/>
    </source>
</evidence>
<keyword evidence="7" id="KW-0012">Acyltransferase</keyword>
<evidence type="ECO:0000256" key="3">
    <source>
        <dbReference type="ARBA" id="ARBA00022553"/>
    </source>
</evidence>
<evidence type="ECO:0000256" key="9">
    <source>
        <dbReference type="PROSITE-ProRule" id="PRU01363"/>
    </source>
</evidence>
<feature type="active site" description="Proton acceptor" evidence="8">
    <location>
        <position position="2748"/>
    </location>
</feature>
<dbReference type="EMBL" id="OUUZ01000013">
    <property type="protein sequence ID" value="SPQ24470.1"/>
    <property type="molecule type" value="Genomic_DNA"/>
</dbReference>
<dbReference type="GO" id="GO:0016491">
    <property type="term" value="F:oxidoreductase activity"/>
    <property type="evidence" value="ECO:0007669"/>
    <property type="project" value="UniProtKB-KW"/>
</dbReference>
<dbReference type="InterPro" id="IPR001227">
    <property type="entry name" value="Ac_transferase_dom_sf"/>
</dbReference>
<dbReference type="Pfam" id="PF21089">
    <property type="entry name" value="PKS_DH_N"/>
    <property type="match status" value="1"/>
</dbReference>
<sequence length="3062" mass="325754">MAADGSAPEPVAIVGVSCRLPGGANHPDSFWSLLSQGTSAWTPVPADRFNETAFWHPSADHPSATNHQGGHFITGDVRDFDHAFFHLSPAQAAAMDPQQRILLELTYEALEAAGWPLERARGTRTAVHAAIFTTDYDRSLTKDLLDLPAYYTIGTGMAILANRVSHALDLRGPSVTLDTGCSGGLVALHQACLSLRDGEADAAVVAAANLSLAPDAYVGMSNLHMLSSTGRCYPFDVRGEGYGRGEGFVVMVLKRLRDALRDRDPIRSVVLGTGVNQDGYTASGITHPSRSAQADLIRSVYARLGLRPHDTAYVEAHGTGTVAGDQEELAAIADVFTGTDRSLPLYVGSNKGSIGHTESTSGLASVLKAALILDHETIPPVAGFANPKPGLPLDVIRIPTEQVPWPHAAGVTPRVSVNSFGYGGTNAHAILERGPYLQQQNSASSLAPSPRLFILSANSRASLTAMIQSHRDWVEQRDEVPLADLSYTLCQRRSLLPWRFSCVAQDRDALLTALGQGLASPPKERVPAKSDVLFIFTGQGAQWAGMGRELLLATTPSPVFRDSIRASRDMLHSLGAAWDLEAELLREDSDKINEAQIAQPATTAVQIALVALLRALGVRPSAVVGHSSGEIAAAYTAGRLSHRAALRVAFHRGFVADACKTRGLPRGAMLAVGLGPQDAEPHLRDLTRGEARIACFNSPSNVTISGDADAVDEVAARIAARGDGTFCRKLRVDTAYHSHHMRAVADEYRERLGDMDIEAPPSTGDQDKIAFISSVTGLPWSDKLDSSYWVNNLVSPVRFSDAVQTLARRHHDHGGGHAFFVEVGPHSALAGPVRQCLAAQDVPSFEYEYRSALQRKVSAVSSALALTGCLVERGIEVNLEAAAALAPGSATAAVLPDLPAYSWDHSTKHWHESRLSREHRLRAEPYHDLLGVRITDSTSLEPRWRHLFGLSTLPWLADHVVDGLVVFPGAGYLCMAAEAVAQLAREQAPQRELELIVFRDVSFLRALVVPDAPQRVEAQLALKSQPDAPFHFAFSVTALSDGQWHEYCTGVVQGLLAADKTDAGPHGMKDAGVKMSALPAEDLGVNATTSQGKEIYLEMAAAGNKYGPTFAGIRSLTVKADGSKVNALVQVPDIAATMPARHQAPHFIHPATLDVVLHTALPAVWRRLGTGSVMPVRIGELLVSTTEDAHALHTPGSEVQVSAQLTSEQFRTVWCDASVLTAEGGLVLSGSAIELRSMAAQPARPDGAADEEGICYELEWQPDIDYLRAEDLPRNPILADLVGHICFKRANLSVLELGGGGGDLALEFLSAISDRDGTLATYDFTDAASGPFEEARKRLVDHPQVHYRTLDPKDDAASQGFAEHSYDVILASDVGALPARVTALAKETGGMLVLVLPPGADPAWRAALQRTCPTVDVQLTFTDAAGGRLVVVARFAHAKADLAGQVKILTHSSSASAALPWAAALEAGLRDRGVSTGPPDALATGGPHAAADTDAVSAPILVLDDQPQPILDDPQCFDAAVALLRRPGAMVWLSPESPLPMHKITGVARTAHAENEGLRLTTVHASAGALQQQAGDDPQANRLLEVLARSLAQVAADGSGAAAAHWEREYRVRDDGAVLIPRLRRSARLNRAVLHGEQHKGAQAHNHNMKTATCRFLDVARRLVLASDGSDDVFVDEDEDKDNTLPDNVVEIETRAFVLSESDGPYAYCGIVAGAGDPAKISVGDGAGAGDGEDGALLPGKPVVALSPAAGASRPRVARAHAARLPPGMPAAAGAALFLPTLAACHTLHNLARLTPSVTGASVLVHNPLSDVGRATVAVARRLGARVLATAADAVAARCVSELLEIDPEHVLVTRESLSLSPRRRNPGYLAPGTIDAIVLAGSERVPSAAWAGLKPFGVVVDVVGNGAAPRGRVSPSLAGGLQPHKLPPNASLHLCRISDLLRARPDMIAELVAQAGPALAEVPLRGFDPPLYDVARLADARRLLRTSTASVVIEAAPSSLVRASVGPRQPGDDDLVSHTLDPDGAYVVAGGLGDLGWRWALLLARRGARRIVTLSRRRAEPEEVRERQAQLEHESPAGCCLLTCVACDITDESALRASVAALVREGLPPVRGVIQSTSVFKDSTLESITFDDFRLVSHVKTDGTLVLDRVFAGPQLQFFIALSSAVNIVGTAGQSAYNAGNAVKDAVARARGPGYLSLNIGWIEDAVHTVSHEVRLQAIRRAGLRPISHAELARFFDYALGAAAKLPQGIIGFDTASLAHATTRNGTIHSALFCHVRQQDNAAPAKEASSSASKTPGAEMSLRETIERCTDPEAVIHLIARAMAGQLVKLGSADAKQANERAGSILDLGLDSLVAIELRNWIARELDAPLQTSEILTIQTFGDLARKVARRSAIVLAAGQRAQETRSTADKMEKQEAATPPLSIDSASPTPNSTSTVATTAPSPTRPLSAEPAPPKLPPLPLPALEDTLRAFEDSRRAIDSESDQRETADAVRAFLEGPGPALLRRLEAAGPDAIADAYERQVYLERRDSTIEADQFSLFHPVEGAPAHSQAMRAAVLTVAAMEFARRVADGTMAPDTLHGEPVNSEGREWLFYATRLPAPGLDRMERYAPNHTVAVLRRGHIFLLSLPDGQSPLHLSAVHAAFQEILRASEEPRPSVCTLTADDRDSWASIRRDLEQDPNNATTLAAISAAAFVVCLDDESPAGSTDRYTQFLLNGLHRPFANRWLDKTFQLVVTASGLSAETYEHAKLDGLDPRNLHAHLLRSLQQDSCTIPTAGSSLAEASPIGIQELTWNNISPAALQRIEHIQDRWRAFGPFDNRVVDVSRLSLDALRASRAPPNAAAHFTALLAVHLVDGEPSPRPAWENVSLGGFARGRIEWVQTVSEATRDFVVQAAAGAAATAADRDRSAQLRALFDRAAASYARALVEAGRGHGVVGPMYALHFAATSAAADDAPEAAAATAAEQNLPALFRTRAWAATRRGGPGQDVKLGFARFVPDDFGAEHWDAGGFLMQGERGVYIHCGVRSGHTRFSVSAKPAYAARVAEALGRAGDIVAGILGLA</sequence>
<keyword evidence="6" id="KW-0511">Multifunctional enzyme</keyword>
<evidence type="ECO:0000256" key="4">
    <source>
        <dbReference type="ARBA" id="ARBA00022679"/>
    </source>
</evidence>
<dbReference type="InterPro" id="IPR016036">
    <property type="entry name" value="Malonyl_transacylase_ACP-bd"/>
</dbReference>
<dbReference type="InterPro" id="IPR032821">
    <property type="entry name" value="PKS_assoc"/>
</dbReference>
<keyword evidence="5" id="KW-0560">Oxidoreductase</keyword>
<keyword evidence="4" id="KW-0808">Transferase</keyword>